<evidence type="ECO:0000313" key="2">
    <source>
        <dbReference type="Proteomes" id="UP000215914"/>
    </source>
</evidence>
<dbReference type="AlphaFoldDB" id="A0A9K3NV38"/>
<keyword evidence="2" id="KW-1185">Reference proteome</keyword>
<dbReference type="Proteomes" id="UP000215914">
    <property type="component" value="Unassembled WGS sequence"/>
</dbReference>
<evidence type="ECO:0000313" key="1">
    <source>
        <dbReference type="EMBL" id="KAF5814417.1"/>
    </source>
</evidence>
<gene>
    <name evidence="1" type="ORF">HanXRQr2_Chr03g0110811</name>
</gene>
<sequence length="120" mass="14289">MRVRNRFRTCSLLALSLQGFGNMFGCGARWRRFVTTSFRELLELYNKVGLKGGAKEVFEVIVKVSCWCIWRATNKLKFENKQVKTEDIISDLKAIRFLWFCNRSKFRNITWSEWCNFVIM</sequence>
<reference evidence="1" key="1">
    <citation type="journal article" date="2017" name="Nature">
        <title>The sunflower genome provides insights into oil metabolism, flowering and Asterid evolution.</title>
        <authorList>
            <person name="Badouin H."/>
            <person name="Gouzy J."/>
            <person name="Grassa C.J."/>
            <person name="Murat F."/>
            <person name="Staton S.E."/>
            <person name="Cottret L."/>
            <person name="Lelandais-Briere C."/>
            <person name="Owens G.L."/>
            <person name="Carrere S."/>
            <person name="Mayjonade B."/>
            <person name="Legrand L."/>
            <person name="Gill N."/>
            <person name="Kane N.C."/>
            <person name="Bowers J.E."/>
            <person name="Hubner S."/>
            <person name="Bellec A."/>
            <person name="Berard A."/>
            <person name="Berges H."/>
            <person name="Blanchet N."/>
            <person name="Boniface M.C."/>
            <person name="Brunel D."/>
            <person name="Catrice O."/>
            <person name="Chaidir N."/>
            <person name="Claudel C."/>
            <person name="Donnadieu C."/>
            <person name="Faraut T."/>
            <person name="Fievet G."/>
            <person name="Helmstetter N."/>
            <person name="King M."/>
            <person name="Knapp S.J."/>
            <person name="Lai Z."/>
            <person name="Le Paslier M.C."/>
            <person name="Lippi Y."/>
            <person name="Lorenzon L."/>
            <person name="Mandel J.R."/>
            <person name="Marage G."/>
            <person name="Marchand G."/>
            <person name="Marquand E."/>
            <person name="Bret-Mestries E."/>
            <person name="Morien E."/>
            <person name="Nambeesan S."/>
            <person name="Nguyen T."/>
            <person name="Pegot-Espagnet P."/>
            <person name="Pouilly N."/>
            <person name="Raftis F."/>
            <person name="Sallet E."/>
            <person name="Schiex T."/>
            <person name="Thomas J."/>
            <person name="Vandecasteele C."/>
            <person name="Vares D."/>
            <person name="Vear F."/>
            <person name="Vautrin S."/>
            <person name="Crespi M."/>
            <person name="Mangin B."/>
            <person name="Burke J.M."/>
            <person name="Salse J."/>
            <person name="Munos S."/>
            <person name="Vincourt P."/>
            <person name="Rieseberg L.H."/>
            <person name="Langlade N.B."/>
        </authorList>
    </citation>
    <scope>NUCLEOTIDE SEQUENCE</scope>
    <source>
        <tissue evidence="1">Leaves</tissue>
    </source>
</reference>
<protein>
    <recommendedName>
        <fullName evidence="3">RNA-directed DNA polymerase, eukaryota, reverse transcriptase zinc-binding domain protein</fullName>
    </recommendedName>
</protein>
<reference evidence="1" key="2">
    <citation type="submission" date="2020-06" db="EMBL/GenBank/DDBJ databases">
        <title>Helianthus annuus Genome sequencing and assembly Release 2.</title>
        <authorList>
            <person name="Gouzy J."/>
            <person name="Langlade N."/>
            <person name="Munos S."/>
        </authorList>
    </citation>
    <scope>NUCLEOTIDE SEQUENCE</scope>
    <source>
        <tissue evidence="1">Leaves</tissue>
    </source>
</reference>
<dbReference type="EMBL" id="MNCJ02000318">
    <property type="protein sequence ID" value="KAF5814417.1"/>
    <property type="molecule type" value="Genomic_DNA"/>
</dbReference>
<dbReference type="Gramene" id="mRNA:HanXRQr2_Chr03g0110811">
    <property type="protein sequence ID" value="CDS:HanXRQr2_Chr03g0110811.1"/>
    <property type="gene ID" value="HanXRQr2_Chr03g0110811"/>
</dbReference>
<organism evidence="1 2">
    <name type="scientific">Helianthus annuus</name>
    <name type="common">Common sunflower</name>
    <dbReference type="NCBI Taxonomy" id="4232"/>
    <lineage>
        <taxon>Eukaryota</taxon>
        <taxon>Viridiplantae</taxon>
        <taxon>Streptophyta</taxon>
        <taxon>Embryophyta</taxon>
        <taxon>Tracheophyta</taxon>
        <taxon>Spermatophyta</taxon>
        <taxon>Magnoliopsida</taxon>
        <taxon>eudicotyledons</taxon>
        <taxon>Gunneridae</taxon>
        <taxon>Pentapetalae</taxon>
        <taxon>asterids</taxon>
        <taxon>campanulids</taxon>
        <taxon>Asterales</taxon>
        <taxon>Asteraceae</taxon>
        <taxon>Asteroideae</taxon>
        <taxon>Heliantheae alliance</taxon>
        <taxon>Heliantheae</taxon>
        <taxon>Helianthus</taxon>
    </lineage>
</organism>
<evidence type="ECO:0008006" key="3">
    <source>
        <dbReference type="Google" id="ProtNLM"/>
    </source>
</evidence>
<name>A0A9K3NV38_HELAN</name>
<comment type="caution">
    <text evidence="1">The sequence shown here is derived from an EMBL/GenBank/DDBJ whole genome shotgun (WGS) entry which is preliminary data.</text>
</comment>
<accession>A0A9K3NV38</accession>
<proteinExistence type="predicted"/>